<keyword evidence="2" id="KW-1185">Reference proteome</keyword>
<dbReference type="AlphaFoldDB" id="A0A1I8FI34"/>
<proteinExistence type="predicted"/>
<protein>
    <submittedName>
        <fullName evidence="3">Uncharacterized protein</fullName>
    </submittedName>
</protein>
<evidence type="ECO:0000313" key="3">
    <source>
        <dbReference type="WBParaSite" id="maker-unitig_35716-snap-gene-0.3-mRNA-1"/>
    </source>
</evidence>
<sequence length="88" mass="9405">MIVERISNLGVGNCCAPLGRYGDLTRLADRGLNQTKLMETPRTFAAESGGQDPGILGRRDSTVGGEPRPWGAGRRLTRAFCLGQGVCK</sequence>
<dbReference type="Proteomes" id="UP000095280">
    <property type="component" value="Unplaced"/>
</dbReference>
<evidence type="ECO:0000313" key="2">
    <source>
        <dbReference type="Proteomes" id="UP000095280"/>
    </source>
</evidence>
<accession>A0A1I8FI34</accession>
<organism evidence="2 3">
    <name type="scientific">Macrostomum lignano</name>
    <dbReference type="NCBI Taxonomy" id="282301"/>
    <lineage>
        <taxon>Eukaryota</taxon>
        <taxon>Metazoa</taxon>
        <taxon>Spiralia</taxon>
        <taxon>Lophotrochozoa</taxon>
        <taxon>Platyhelminthes</taxon>
        <taxon>Rhabditophora</taxon>
        <taxon>Macrostomorpha</taxon>
        <taxon>Macrostomida</taxon>
        <taxon>Macrostomidae</taxon>
        <taxon>Macrostomum</taxon>
    </lineage>
</organism>
<dbReference type="WBParaSite" id="maker-unitig_35716-snap-gene-0.3-mRNA-1">
    <property type="protein sequence ID" value="maker-unitig_35716-snap-gene-0.3-mRNA-1"/>
    <property type="gene ID" value="maker-unitig_35716-snap-gene-0.3"/>
</dbReference>
<reference evidence="3" key="1">
    <citation type="submission" date="2016-11" db="UniProtKB">
        <authorList>
            <consortium name="WormBaseParasite"/>
        </authorList>
    </citation>
    <scope>IDENTIFICATION</scope>
</reference>
<name>A0A1I8FI34_9PLAT</name>
<feature type="region of interest" description="Disordered" evidence="1">
    <location>
        <begin position="43"/>
        <end position="71"/>
    </location>
</feature>
<evidence type="ECO:0000256" key="1">
    <source>
        <dbReference type="SAM" id="MobiDB-lite"/>
    </source>
</evidence>